<dbReference type="PANTHER" id="PTHR11528">
    <property type="entry name" value="HEAT SHOCK PROTEIN 90 FAMILY MEMBER"/>
    <property type="match status" value="1"/>
</dbReference>
<dbReference type="GeneID" id="8246545"/>
<name>C1ECN8_MICCC</name>
<feature type="binding site" evidence="5">
    <location>
        <position position="177"/>
    </location>
    <ligand>
        <name>ATP</name>
        <dbReference type="ChEBI" id="CHEBI:30616"/>
    </ligand>
</feature>
<evidence type="ECO:0008006" key="9">
    <source>
        <dbReference type="Google" id="ProtNLM"/>
    </source>
</evidence>
<dbReference type="SUPFAM" id="SSF55874">
    <property type="entry name" value="ATPase domain of HSP90 chaperone/DNA topoisomerase II/histidine kinase"/>
    <property type="match status" value="1"/>
</dbReference>
<evidence type="ECO:0000256" key="4">
    <source>
        <dbReference type="ARBA" id="ARBA00023186"/>
    </source>
</evidence>
<feature type="binding site" evidence="5">
    <location>
        <position position="323"/>
    </location>
    <ligand>
        <name>ATP</name>
        <dbReference type="ChEBI" id="CHEBI:30616"/>
    </ligand>
</feature>
<dbReference type="InterPro" id="IPR020568">
    <property type="entry name" value="Ribosomal_Su5_D2-typ_SF"/>
</dbReference>
<evidence type="ECO:0000313" key="7">
    <source>
        <dbReference type="EMBL" id="ACO65613.1"/>
    </source>
</evidence>
<evidence type="ECO:0000256" key="1">
    <source>
        <dbReference type="ARBA" id="ARBA00008239"/>
    </source>
</evidence>
<dbReference type="Gene3D" id="3.30.565.10">
    <property type="entry name" value="Histidine kinase-like ATPase, C-terminal domain"/>
    <property type="match status" value="1"/>
</dbReference>
<dbReference type="KEGG" id="mis:MICPUN_61484"/>
<dbReference type="InterPro" id="IPR037196">
    <property type="entry name" value="HSP90_C"/>
</dbReference>
<dbReference type="RefSeq" id="XP_002504355.1">
    <property type="nucleotide sequence ID" value="XM_002504309.1"/>
</dbReference>
<dbReference type="InterPro" id="IPR036890">
    <property type="entry name" value="HATPase_C_sf"/>
</dbReference>
<feature type="binding site" evidence="5">
    <location>
        <position position="229"/>
    </location>
    <ligand>
        <name>ATP</name>
        <dbReference type="ChEBI" id="CHEBI:30616"/>
    </ligand>
</feature>
<proteinExistence type="inferred from homology"/>
<dbReference type="NCBIfam" id="NF003555">
    <property type="entry name" value="PRK05218.1"/>
    <property type="match status" value="1"/>
</dbReference>
<dbReference type="SUPFAM" id="SSF110942">
    <property type="entry name" value="HSP90 C-terminal domain"/>
    <property type="match status" value="1"/>
</dbReference>
<dbReference type="AlphaFoldDB" id="C1ECN8"/>
<dbReference type="Gene3D" id="1.20.120.790">
    <property type="entry name" value="Heat shock protein 90, C-terminal domain"/>
    <property type="match status" value="1"/>
</dbReference>
<dbReference type="STRING" id="296587.C1ECN8"/>
<organism evidence="7 8">
    <name type="scientific">Micromonas commoda (strain RCC299 / NOUM17 / CCMP2709)</name>
    <name type="common">Picoplanktonic green alga</name>
    <dbReference type="NCBI Taxonomy" id="296587"/>
    <lineage>
        <taxon>Eukaryota</taxon>
        <taxon>Viridiplantae</taxon>
        <taxon>Chlorophyta</taxon>
        <taxon>Mamiellophyceae</taxon>
        <taxon>Mamiellales</taxon>
        <taxon>Mamiellaceae</taxon>
        <taxon>Micromonas</taxon>
    </lineage>
</organism>
<feature type="binding site" evidence="5">
    <location>
        <position position="478"/>
    </location>
    <ligand>
        <name>ATP</name>
        <dbReference type="ChEBI" id="CHEBI:30616"/>
    </ligand>
</feature>
<dbReference type="InterPro" id="IPR001404">
    <property type="entry name" value="Hsp90_fam"/>
</dbReference>
<dbReference type="Gene3D" id="3.40.30.10">
    <property type="entry name" value="Glutaredoxin"/>
    <property type="match status" value="1"/>
</dbReference>
<evidence type="ECO:0000256" key="5">
    <source>
        <dbReference type="PIRSR" id="PIRSR002583-1"/>
    </source>
</evidence>
<reference evidence="7 8" key="1">
    <citation type="journal article" date="2009" name="Science">
        <title>Green evolution and dynamic adaptations revealed by genomes of the marine picoeukaryotes Micromonas.</title>
        <authorList>
            <person name="Worden A.Z."/>
            <person name="Lee J.H."/>
            <person name="Mock T."/>
            <person name="Rouze P."/>
            <person name="Simmons M.P."/>
            <person name="Aerts A.L."/>
            <person name="Allen A.E."/>
            <person name="Cuvelier M.L."/>
            <person name="Derelle E."/>
            <person name="Everett M.V."/>
            <person name="Foulon E."/>
            <person name="Grimwood J."/>
            <person name="Gundlach H."/>
            <person name="Henrissat B."/>
            <person name="Napoli C."/>
            <person name="McDonald S.M."/>
            <person name="Parker M.S."/>
            <person name="Rombauts S."/>
            <person name="Salamov A."/>
            <person name="Von Dassow P."/>
            <person name="Badger J.H."/>
            <person name="Coutinho P.M."/>
            <person name="Demir E."/>
            <person name="Dubchak I."/>
            <person name="Gentemann C."/>
            <person name="Eikrem W."/>
            <person name="Gready J.E."/>
            <person name="John U."/>
            <person name="Lanier W."/>
            <person name="Lindquist E.A."/>
            <person name="Lucas S."/>
            <person name="Mayer K.F."/>
            <person name="Moreau H."/>
            <person name="Not F."/>
            <person name="Otillar R."/>
            <person name="Panaud O."/>
            <person name="Pangilinan J."/>
            <person name="Paulsen I."/>
            <person name="Piegu B."/>
            <person name="Poliakov A."/>
            <person name="Robbens S."/>
            <person name="Schmutz J."/>
            <person name="Toulza E."/>
            <person name="Wyss T."/>
            <person name="Zelensky A."/>
            <person name="Zhou K."/>
            <person name="Armbrust E.V."/>
            <person name="Bhattacharya D."/>
            <person name="Goodenough U.W."/>
            <person name="Van de Peer Y."/>
            <person name="Grigoriev I.V."/>
        </authorList>
    </citation>
    <scope>NUCLEOTIDE SEQUENCE [LARGE SCALE GENOMIC DNA]</scope>
    <source>
        <strain evidence="8">RCC299 / NOUM17</strain>
    </source>
</reference>
<dbReference type="PRINTS" id="PR00775">
    <property type="entry name" value="HEATSHOCK90"/>
</dbReference>
<dbReference type="CDD" id="cd16927">
    <property type="entry name" value="HATPase_Hsp90-like"/>
    <property type="match status" value="1"/>
</dbReference>
<dbReference type="OMA" id="DHTQQNE"/>
<dbReference type="PIRSF" id="PIRSF002583">
    <property type="entry name" value="Hsp90"/>
    <property type="match status" value="1"/>
</dbReference>
<feature type="binding site" evidence="5">
    <location>
        <position position="221"/>
    </location>
    <ligand>
        <name>ATP</name>
        <dbReference type="ChEBI" id="CHEBI:30616"/>
    </ligand>
</feature>
<dbReference type="Pfam" id="PF13589">
    <property type="entry name" value="HATPase_c_3"/>
    <property type="match status" value="1"/>
</dbReference>
<keyword evidence="8" id="KW-1185">Reference proteome</keyword>
<evidence type="ECO:0000256" key="2">
    <source>
        <dbReference type="ARBA" id="ARBA00022741"/>
    </source>
</evidence>
<feature type="region of interest" description="Disordered" evidence="6">
    <location>
        <begin position="642"/>
        <end position="661"/>
    </location>
</feature>
<gene>
    <name evidence="7" type="ORF">MICPUN_61484</name>
</gene>
<dbReference type="InParanoid" id="C1ECN8"/>
<dbReference type="FunFam" id="3.30.230.80:FF:000004">
    <property type="entry name" value="Heat shock protein 75 kDa"/>
    <property type="match status" value="1"/>
</dbReference>
<dbReference type="GO" id="GO:0005524">
    <property type="term" value="F:ATP binding"/>
    <property type="evidence" value="ECO:0007669"/>
    <property type="project" value="UniProtKB-KW"/>
</dbReference>
<feature type="binding site" evidence="5">
    <location>
        <position position="216"/>
    </location>
    <ligand>
        <name>ATP</name>
        <dbReference type="ChEBI" id="CHEBI:30616"/>
    </ligand>
</feature>
<keyword evidence="4" id="KW-0143">Chaperone</keyword>
<protein>
    <recommendedName>
        <fullName evidence="9">Histidine kinase/HSP90-like ATPase domain-containing protein</fullName>
    </recommendedName>
</protein>
<sequence length="777" mass="84822">MVQETEDVEPRDGSFEVSHEDGTVLFSKLSEGRMPRLEEVLQALEDKMKADGVNPFANPKGGELKTMITVARRRLGLALEPLSRAVLVGRNASTFVARSSAAVADSALLRRLAPGSSSYLRAGLVRSPRGFAASPASGQAAAEETHAFQAETRRLLDIVTNSLYTDKEVFVRELVSNASDALEKCRHDFMAKGEDPGELAVAIKVDSDKGTFVIEDNGLGMSKDDLASNLGTIARSGSKAFVDEIAGDAKDDKTAATSTAAANIIGKFGVGFYSAFMVSDKVDVYSCAGDGSAHRWSSAGDGSYTIAPCEVGDGDGQAPARGTRIVLHVKEQDKTLAAAEWAVESVLKKYSAFVGFPVTLNGKRTNSIDALWTKSAGEVSDEDAAAFYRFVGGAIDTPAFRLHFSADAPLTIRSLLFAPSDNPERGFAGRQLEGDQSGLSLYSRRVLIQQNARGLFPQFMRWVRGVVDCEDVPLNISRESLQDSDLIRRLGDIITKRMLKFLGERAKKEPEKYVKWYGKMGVFLKEGICGDQSYMYKDALTPLLRFETSSEAVKSEGDDKPRHAQISLDQYVERMPEGQKDIYYLVAPGGRKQAEISPYLEHLKRKGHEVLYLYAHVDEFVMQHIRSHNGKKLVSVEMAEFDEDSKDAKKDDDTTDDGESLGGEAMEKLCQWFAEEALPGRVTGVKASSRLVGSPALLTGHEPEAMRRYRMMLSMMSDDATAKKLDDLQMSAGLELNPKHAIVKGIQAALESGDEERKAVAKMVAEQVFDNARIAAG</sequence>
<dbReference type="GO" id="GO:0051082">
    <property type="term" value="F:unfolded protein binding"/>
    <property type="evidence" value="ECO:0007669"/>
    <property type="project" value="InterPro"/>
</dbReference>
<feature type="binding site" evidence="5">
    <location>
        <begin position="236"/>
        <end position="237"/>
    </location>
    <ligand>
        <name>ATP</name>
        <dbReference type="ChEBI" id="CHEBI:30616"/>
    </ligand>
</feature>
<keyword evidence="3 5" id="KW-0067">ATP-binding</keyword>
<dbReference type="Proteomes" id="UP000002009">
    <property type="component" value="Chromosome 9"/>
</dbReference>
<comment type="similarity">
    <text evidence="1">Belongs to the heat shock protein 90 family.</text>
</comment>
<keyword evidence="2 5" id="KW-0547">Nucleotide-binding</keyword>
<dbReference type="Gene3D" id="3.40.50.11260">
    <property type="match status" value="1"/>
</dbReference>
<dbReference type="OrthoDB" id="28737at2759"/>
<evidence type="ECO:0000313" key="8">
    <source>
        <dbReference type="Proteomes" id="UP000002009"/>
    </source>
</evidence>
<feature type="binding site" evidence="5">
    <location>
        <position position="173"/>
    </location>
    <ligand>
        <name>ATP</name>
        <dbReference type="ChEBI" id="CHEBI:30616"/>
    </ligand>
</feature>
<dbReference type="SUPFAM" id="SSF54211">
    <property type="entry name" value="Ribosomal protein S5 domain 2-like"/>
    <property type="match status" value="1"/>
</dbReference>
<accession>C1ECN8</accession>
<evidence type="ECO:0000256" key="6">
    <source>
        <dbReference type="SAM" id="MobiDB-lite"/>
    </source>
</evidence>
<dbReference type="GO" id="GO:0140662">
    <property type="term" value="F:ATP-dependent protein folding chaperone"/>
    <property type="evidence" value="ECO:0007669"/>
    <property type="project" value="InterPro"/>
</dbReference>
<dbReference type="Pfam" id="PF00183">
    <property type="entry name" value="HSP90"/>
    <property type="match status" value="1"/>
</dbReference>
<dbReference type="eggNOG" id="KOG0019">
    <property type="taxonomic scope" value="Eukaryota"/>
</dbReference>
<dbReference type="Gene3D" id="3.30.230.80">
    <property type="match status" value="1"/>
</dbReference>
<dbReference type="EMBL" id="CP001329">
    <property type="protein sequence ID" value="ACO65613.1"/>
    <property type="molecule type" value="Genomic_DNA"/>
</dbReference>
<dbReference type="InterPro" id="IPR020575">
    <property type="entry name" value="Hsp90_N"/>
</dbReference>
<dbReference type="GO" id="GO:0016887">
    <property type="term" value="F:ATP hydrolysis activity"/>
    <property type="evidence" value="ECO:0007669"/>
    <property type="project" value="InterPro"/>
</dbReference>
<evidence type="ECO:0000256" key="3">
    <source>
        <dbReference type="ARBA" id="ARBA00022840"/>
    </source>
</evidence>
<dbReference type="HAMAP" id="MF_00505">
    <property type="entry name" value="HSP90"/>
    <property type="match status" value="1"/>
</dbReference>